<dbReference type="AlphaFoldDB" id="A0A916W5K6"/>
<dbReference type="InterPro" id="IPR003115">
    <property type="entry name" value="ParB_N"/>
</dbReference>
<dbReference type="SMART" id="SM00470">
    <property type="entry name" value="ParB"/>
    <property type="match status" value="1"/>
</dbReference>
<dbReference type="CDD" id="cd16405">
    <property type="entry name" value="RepB_like_N"/>
    <property type="match status" value="1"/>
</dbReference>
<dbReference type="SUPFAM" id="SSF110849">
    <property type="entry name" value="ParB/Sulfiredoxin"/>
    <property type="match status" value="1"/>
</dbReference>
<dbReference type="Proteomes" id="UP000636264">
    <property type="component" value="Unassembled WGS sequence"/>
</dbReference>
<organism evidence="4 5">
    <name type="scientific">Nitratireductor aestuarii</name>
    <dbReference type="NCBI Taxonomy" id="1735103"/>
    <lineage>
        <taxon>Bacteria</taxon>
        <taxon>Pseudomonadati</taxon>
        <taxon>Pseudomonadota</taxon>
        <taxon>Alphaproteobacteria</taxon>
        <taxon>Hyphomicrobiales</taxon>
        <taxon>Phyllobacteriaceae</taxon>
        <taxon>Nitratireductor</taxon>
    </lineage>
</organism>
<evidence type="ECO:0000313" key="4">
    <source>
        <dbReference type="EMBL" id="GGA67791.1"/>
    </source>
</evidence>
<evidence type="ECO:0000259" key="3">
    <source>
        <dbReference type="SMART" id="SM00470"/>
    </source>
</evidence>
<sequence>MMSRKNLLSSLTDRKLTAVNNAPEAAPSTPPLTPAMERSRSRGAFGAITRSIDELAERAQAAKEYEAKLLEGATVVELDPGKIDGSFIADRIGDDEEAFNELVEAIRERGQDSPILVRPHPTAEGRYMIVFGHRRVRAAKALSRNVRAVVKQLDDTQHVIAQGQENSVRADLSFIEKALFAFNLEQGGYSRDVIMAALSVDKTVVSKMISVVKDIPSDIISAIGAAKESGRDRWYQLAVAVRDEEAADYCRELIQTSAFAEATSDQRLTILSDGLLKQPKTKTQRPKTDAVTWVPEDRAVRVILKDTGKQAVLSIKDRDASAFAKFIADRIEDLYEDFRRSELYTGEH</sequence>
<accession>A0A916W5K6</accession>
<dbReference type="RefSeq" id="WP_188721124.1">
    <property type="nucleotide sequence ID" value="NZ_BMIF01000006.1"/>
</dbReference>
<comment type="caution">
    <text evidence="4">The sequence shown here is derived from an EMBL/GenBank/DDBJ whole genome shotgun (WGS) entry which is preliminary data.</text>
</comment>
<dbReference type="PANTHER" id="PTHR33375">
    <property type="entry name" value="CHROMOSOME-PARTITIONING PROTEIN PARB-RELATED"/>
    <property type="match status" value="1"/>
</dbReference>
<keyword evidence="5" id="KW-1185">Reference proteome</keyword>
<dbReference type="Gene3D" id="3.90.1530.30">
    <property type="match status" value="1"/>
</dbReference>
<evidence type="ECO:0000256" key="1">
    <source>
        <dbReference type="ARBA" id="ARBA00006295"/>
    </source>
</evidence>
<dbReference type="Gene3D" id="1.10.10.2830">
    <property type="match status" value="1"/>
</dbReference>
<name>A0A916W5K6_9HYPH</name>
<dbReference type="EMBL" id="BMIF01000006">
    <property type="protein sequence ID" value="GGA67791.1"/>
    <property type="molecule type" value="Genomic_DNA"/>
</dbReference>
<dbReference type="GO" id="GO:0003677">
    <property type="term" value="F:DNA binding"/>
    <property type="evidence" value="ECO:0007669"/>
    <property type="project" value="InterPro"/>
</dbReference>
<dbReference type="NCBIfam" id="TIGR00180">
    <property type="entry name" value="parB_part"/>
    <property type="match status" value="1"/>
</dbReference>
<dbReference type="InterPro" id="IPR011111">
    <property type="entry name" value="Plasmid_RepB"/>
</dbReference>
<dbReference type="InterPro" id="IPR036086">
    <property type="entry name" value="ParB/Sulfiredoxin_sf"/>
</dbReference>
<reference evidence="4" key="1">
    <citation type="journal article" date="2014" name="Int. J. Syst. Evol. Microbiol.">
        <title>Complete genome sequence of Corynebacterium casei LMG S-19264T (=DSM 44701T), isolated from a smear-ripened cheese.</title>
        <authorList>
            <consortium name="US DOE Joint Genome Institute (JGI-PGF)"/>
            <person name="Walter F."/>
            <person name="Albersmeier A."/>
            <person name="Kalinowski J."/>
            <person name="Ruckert C."/>
        </authorList>
    </citation>
    <scope>NUCLEOTIDE SEQUENCE</scope>
    <source>
        <strain evidence="4">CGMCC 1.15320</strain>
    </source>
</reference>
<dbReference type="InterPro" id="IPR050336">
    <property type="entry name" value="Chromosome_partition/occlusion"/>
</dbReference>
<feature type="domain" description="ParB-like N-terminal" evidence="3">
    <location>
        <begin position="76"/>
        <end position="167"/>
    </location>
</feature>
<evidence type="ECO:0000256" key="2">
    <source>
        <dbReference type="SAM" id="MobiDB-lite"/>
    </source>
</evidence>
<dbReference type="InterPro" id="IPR004437">
    <property type="entry name" value="ParB/RepB/Spo0J"/>
</dbReference>
<dbReference type="InterPro" id="IPR017819">
    <property type="entry name" value="Plasmid_partition_RepB"/>
</dbReference>
<dbReference type="InterPro" id="IPR037972">
    <property type="entry name" value="RepB_N"/>
</dbReference>
<dbReference type="NCBIfam" id="TIGR03454">
    <property type="entry name" value="partition_RepB"/>
    <property type="match status" value="1"/>
</dbReference>
<comment type="similarity">
    <text evidence="1">Belongs to the ParB family.</text>
</comment>
<gene>
    <name evidence="4" type="ORF">GCM10011385_22140</name>
</gene>
<dbReference type="PANTHER" id="PTHR33375:SF1">
    <property type="entry name" value="CHROMOSOME-PARTITIONING PROTEIN PARB-RELATED"/>
    <property type="match status" value="1"/>
</dbReference>
<protein>
    <submittedName>
        <fullName evidence="4">Replication protein B</fullName>
    </submittedName>
</protein>
<evidence type="ECO:0000313" key="5">
    <source>
        <dbReference type="Proteomes" id="UP000636264"/>
    </source>
</evidence>
<dbReference type="Pfam" id="PF07506">
    <property type="entry name" value="RepB"/>
    <property type="match status" value="1"/>
</dbReference>
<reference evidence="4" key="2">
    <citation type="submission" date="2020-09" db="EMBL/GenBank/DDBJ databases">
        <authorList>
            <person name="Sun Q."/>
            <person name="Zhou Y."/>
        </authorList>
    </citation>
    <scope>NUCLEOTIDE SEQUENCE</scope>
    <source>
        <strain evidence="4">CGMCC 1.15320</strain>
    </source>
</reference>
<dbReference type="GO" id="GO:0007059">
    <property type="term" value="P:chromosome segregation"/>
    <property type="evidence" value="ECO:0007669"/>
    <property type="project" value="TreeGrafter"/>
</dbReference>
<proteinExistence type="inferred from homology"/>
<dbReference type="GO" id="GO:0005694">
    <property type="term" value="C:chromosome"/>
    <property type="evidence" value="ECO:0007669"/>
    <property type="project" value="TreeGrafter"/>
</dbReference>
<dbReference type="SUPFAM" id="SSF109709">
    <property type="entry name" value="KorB DNA-binding domain-like"/>
    <property type="match status" value="1"/>
</dbReference>
<dbReference type="Pfam" id="PF02195">
    <property type="entry name" value="ParB_N"/>
    <property type="match status" value="1"/>
</dbReference>
<feature type="region of interest" description="Disordered" evidence="2">
    <location>
        <begin position="18"/>
        <end position="38"/>
    </location>
</feature>